<protein>
    <submittedName>
        <fullName evidence="1">Uncharacterized protein</fullName>
    </submittedName>
</protein>
<keyword evidence="2" id="KW-1185">Reference proteome</keyword>
<organism evidence="1 2">
    <name type="scientific">Symbiodinium pilosum</name>
    <name type="common">Dinoflagellate</name>
    <dbReference type="NCBI Taxonomy" id="2952"/>
    <lineage>
        <taxon>Eukaryota</taxon>
        <taxon>Sar</taxon>
        <taxon>Alveolata</taxon>
        <taxon>Dinophyceae</taxon>
        <taxon>Suessiales</taxon>
        <taxon>Symbiodiniaceae</taxon>
        <taxon>Symbiodinium</taxon>
    </lineage>
</organism>
<evidence type="ECO:0000313" key="1">
    <source>
        <dbReference type="EMBL" id="CAE7220736.1"/>
    </source>
</evidence>
<comment type="caution">
    <text evidence="1">The sequence shown here is derived from an EMBL/GenBank/DDBJ whole genome shotgun (WGS) entry which is preliminary data.</text>
</comment>
<proteinExistence type="predicted"/>
<reference evidence="1" key="1">
    <citation type="submission" date="2021-02" db="EMBL/GenBank/DDBJ databases">
        <authorList>
            <person name="Dougan E. K."/>
            <person name="Rhodes N."/>
            <person name="Thang M."/>
            <person name="Chan C."/>
        </authorList>
    </citation>
    <scope>NUCLEOTIDE SEQUENCE</scope>
</reference>
<evidence type="ECO:0000313" key="2">
    <source>
        <dbReference type="Proteomes" id="UP000649617"/>
    </source>
</evidence>
<name>A0A812K1Y3_SYMPI</name>
<gene>
    <name evidence="1" type="ORF">SPIL2461_LOCUS2890</name>
</gene>
<sequence length="65" mass="7142">MIPRTIAYLTHAKEPGNERFQPPLVKFKCTKMDGPEPKARVTYEANGTQEVVTAKTLALLVASLA</sequence>
<dbReference type="EMBL" id="CAJNIZ010003290">
    <property type="protein sequence ID" value="CAE7220736.1"/>
    <property type="molecule type" value="Genomic_DNA"/>
</dbReference>
<dbReference type="Proteomes" id="UP000649617">
    <property type="component" value="Unassembled WGS sequence"/>
</dbReference>
<accession>A0A812K1Y3</accession>
<dbReference type="AlphaFoldDB" id="A0A812K1Y3"/>